<dbReference type="EMBL" id="JACHHZ010000002">
    <property type="protein sequence ID" value="MBB6093014.1"/>
    <property type="molecule type" value="Genomic_DNA"/>
</dbReference>
<dbReference type="InterPro" id="IPR029058">
    <property type="entry name" value="AB_hydrolase_fold"/>
</dbReference>
<dbReference type="EC" id="3.1.1.-" evidence="3"/>
<dbReference type="GO" id="GO:0016787">
    <property type="term" value="F:hydrolase activity"/>
    <property type="evidence" value="ECO:0007669"/>
    <property type="project" value="UniProtKB-KW"/>
</dbReference>
<keyword evidence="2 3" id="KW-0378">Hydrolase</keyword>
<dbReference type="RefSeq" id="WP_184330981.1">
    <property type="nucleotide sequence ID" value="NZ_JACHHZ010000002.1"/>
</dbReference>
<accession>A0A841HKA9</accession>
<evidence type="ECO:0000256" key="2">
    <source>
        <dbReference type="ARBA" id="ARBA00022801"/>
    </source>
</evidence>
<feature type="domain" description="Carboxylesterase type B" evidence="4">
    <location>
        <begin position="43"/>
        <end position="519"/>
    </location>
</feature>
<keyword evidence="6" id="KW-1185">Reference proteome</keyword>
<evidence type="ECO:0000256" key="1">
    <source>
        <dbReference type="ARBA" id="ARBA00005964"/>
    </source>
</evidence>
<dbReference type="Gene3D" id="3.40.50.1820">
    <property type="entry name" value="alpha/beta hydrolase"/>
    <property type="match status" value="1"/>
</dbReference>
<dbReference type="PANTHER" id="PTHR11559">
    <property type="entry name" value="CARBOXYLESTERASE"/>
    <property type="match status" value="1"/>
</dbReference>
<proteinExistence type="inferred from homology"/>
<comment type="similarity">
    <text evidence="1 3">Belongs to the type-B carboxylesterase/lipase family.</text>
</comment>
<dbReference type="SUPFAM" id="SSF53474">
    <property type="entry name" value="alpha/beta-Hydrolases"/>
    <property type="match status" value="1"/>
</dbReference>
<sequence length="540" mass="58022">MRKTAGWSRRDVLVGGSAAIAGSTMSLFVPRAARAITEAEMFPTVETQYGKVRGVEWNGIKTFKGIRYGASTAGANRYLPPREPASWTGVFDAFDYGQIAPQTPTDRRSHYSGLILWDRQPGGIGEDCLVLNLWTPSINDNAKRAVLVVFHGGGFASGSGNTIGFDGDQAARYDDVVVVSVNHRLSSFGFLGLGELGAPPEFKYAGVAGALDMVASLRWVKQNIGRFGGDPDRVMVFGQSGGGAKTSTLLAMPGAKGLFQRAGVQSGSALRLMTQEAAVTSAEKLLNVLGIGKGNIRDLQKLPFTQLLAAQATAQSGFSPVIGTDALPHHPFDPVAPPESANVPIIVGYTLDDAALSMTNFDLTEEGLKEQIGKQLGPQADRVYKMYRDAFPSVTPYLIQARIATDRRFRRSAIKQAELKAAQGTAPVYFYTWEWPVPAFDGKFGAVHGVDVGAAIHDFRGAINGSGSKDGKQLVERFAAVWTGFAKEGVPKSALTPAWPAYDADKRATMIFDVDTRVANDHRREFRLLWDELGATTAGA</sequence>
<protein>
    <recommendedName>
        <fullName evidence="3">Carboxylic ester hydrolase</fullName>
        <ecNumber evidence="3">3.1.1.-</ecNumber>
    </recommendedName>
</protein>
<dbReference type="InterPro" id="IPR019826">
    <property type="entry name" value="Carboxylesterase_B_AS"/>
</dbReference>
<evidence type="ECO:0000259" key="4">
    <source>
        <dbReference type="Pfam" id="PF00135"/>
    </source>
</evidence>
<organism evidence="5 6">
    <name type="scientific">Povalibacter uvarum</name>
    <dbReference type="NCBI Taxonomy" id="732238"/>
    <lineage>
        <taxon>Bacteria</taxon>
        <taxon>Pseudomonadati</taxon>
        <taxon>Pseudomonadota</taxon>
        <taxon>Gammaproteobacteria</taxon>
        <taxon>Steroidobacterales</taxon>
        <taxon>Steroidobacteraceae</taxon>
        <taxon>Povalibacter</taxon>
    </lineage>
</organism>
<gene>
    <name evidence="5" type="ORF">HNQ60_001892</name>
</gene>
<name>A0A841HKA9_9GAMM</name>
<comment type="caution">
    <text evidence="5">The sequence shown here is derived from an EMBL/GenBank/DDBJ whole genome shotgun (WGS) entry which is preliminary data.</text>
</comment>
<reference evidence="5 6" key="1">
    <citation type="submission" date="2020-08" db="EMBL/GenBank/DDBJ databases">
        <title>Genomic Encyclopedia of Type Strains, Phase IV (KMG-IV): sequencing the most valuable type-strain genomes for metagenomic binning, comparative biology and taxonomic classification.</title>
        <authorList>
            <person name="Goeker M."/>
        </authorList>
    </citation>
    <scope>NUCLEOTIDE SEQUENCE [LARGE SCALE GENOMIC DNA]</scope>
    <source>
        <strain evidence="5 6">DSM 26723</strain>
    </source>
</reference>
<dbReference type="InterPro" id="IPR006311">
    <property type="entry name" value="TAT_signal"/>
</dbReference>
<dbReference type="AlphaFoldDB" id="A0A841HKA9"/>
<dbReference type="PROSITE" id="PS00122">
    <property type="entry name" value="CARBOXYLESTERASE_B_1"/>
    <property type="match status" value="1"/>
</dbReference>
<dbReference type="PROSITE" id="PS51318">
    <property type="entry name" value="TAT"/>
    <property type="match status" value="1"/>
</dbReference>
<dbReference type="InterPro" id="IPR002018">
    <property type="entry name" value="CarbesteraseB"/>
</dbReference>
<evidence type="ECO:0000256" key="3">
    <source>
        <dbReference type="RuleBase" id="RU361235"/>
    </source>
</evidence>
<evidence type="ECO:0000313" key="6">
    <source>
        <dbReference type="Proteomes" id="UP000588068"/>
    </source>
</evidence>
<dbReference type="Proteomes" id="UP000588068">
    <property type="component" value="Unassembled WGS sequence"/>
</dbReference>
<dbReference type="Pfam" id="PF00135">
    <property type="entry name" value="COesterase"/>
    <property type="match status" value="1"/>
</dbReference>
<dbReference type="InterPro" id="IPR050309">
    <property type="entry name" value="Type-B_Carboxylest/Lipase"/>
</dbReference>
<evidence type="ECO:0000313" key="5">
    <source>
        <dbReference type="EMBL" id="MBB6093014.1"/>
    </source>
</evidence>